<sequence length="235" mass="26235">MQRLHLRVPNRFQRLPPTTLRTCSPRQRLQRTRQGTRPQTQRRILSTLVSHSSSHFDPGTSTPGDGLGRASIRQSREDLQGGPDASKTLSGPRGRLLNLIQEKRPQGLAPLTGVFRTEYRTLPRFLPGDESLKGVTPRAEDKNDVHKECYNSLATLENTKQLARASALKALELNCVHRNVSYGIVMGNRHVEGILIDYYLAVKKARVGEEECRCGRLVLWCIPASAVAEHVVGLT</sequence>
<protein>
    <submittedName>
        <fullName evidence="2">BZ3500_MvSof-1268-A1-R1_Chr5-1g07571 protein</fullName>
    </submittedName>
</protein>
<evidence type="ECO:0000313" key="3">
    <source>
        <dbReference type="Proteomes" id="UP000249723"/>
    </source>
</evidence>
<organism evidence="2 3">
    <name type="scientific">Microbotryum saponariae</name>
    <dbReference type="NCBI Taxonomy" id="289078"/>
    <lineage>
        <taxon>Eukaryota</taxon>
        <taxon>Fungi</taxon>
        <taxon>Dikarya</taxon>
        <taxon>Basidiomycota</taxon>
        <taxon>Pucciniomycotina</taxon>
        <taxon>Microbotryomycetes</taxon>
        <taxon>Microbotryales</taxon>
        <taxon>Microbotryaceae</taxon>
        <taxon>Microbotryum</taxon>
    </lineage>
</organism>
<gene>
    <name evidence="2" type="ORF">BZ3500_MVSOF-1268-A1-R1_CHR5-1G07571</name>
</gene>
<dbReference type="STRING" id="289078.A0A2X0NCY4"/>
<dbReference type="EMBL" id="FMWP01000016">
    <property type="protein sequence ID" value="SCZ91635.1"/>
    <property type="molecule type" value="Genomic_DNA"/>
</dbReference>
<evidence type="ECO:0000313" key="2">
    <source>
        <dbReference type="EMBL" id="SCZ91635.1"/>
    </source>
</evidence>
<reference evidence="3" key="1">
    <citation type="submission" date="2016-10" db="EMBL/GenBank/DDBJ databases">
        <authorList>
            <person name="Jeantristanb JTB J.-T."/>
            <person name="Ricardo R."/>
        </authorList>
    </citation>
    <scope>NUCLEOTIDE SEQUENCE [LARGE SCALE GENOMIC DNA]</scope>
</reference>
<keyword evidence="3" id="KW-1185">Reference proteome</keyword>
<dbReference type="Proteomes" id="UP000249723">
    <property type="component" value="Unassembled WGS sequence"/>
</dbReference>
<feature type="compositionally biased region" description="Polar residues" evidence="1">
    <location>
        <begin position="48"/>
        <end position="63"/>
    </location>
</feature>
<proteinExistence type="predicted"/>
<name>A0A2X0NCY4_9BASI</name>
<dbReference type="OrthoDB" id="10531471at2759"/>
<dbReference type="AlphaFoldDB" id="A0A2X0NCY4"/>
<feature type="region of interest" description="Disordered" evidence="1">
    <location>
        <begin position="48"/>
        <end position="69"/>
    </location>
</feature>
<accession>A0A2X0NCY4</accession>
<evidence type="ECO:0000256" key="1">
    <source>
        <dbReference type="SAM" id="MobiDB-lite"/>
    </source>
</evidence>